<sequence length="137" mass="14773">MEVRHRVEHVDTDAAGVVHFSRYASLMETAALDELEHRGAGLGVFEAQGLELRVRDLRITYRNAARFRDGLLLVPALENVGPASLKVVVKVYREGTGPEPLLLASGSLDLAVVNHESGAPVCIPENLKAALQQAPSP</sequence>
<evidence type="ECO:0000313" key="3">
    <source>
        <dbReference type="EMBL" id="KFA93394.1"/>
    </source>
</evidence>
<dbReference type="SUPFAM" id="SSF54637">
    <property type="entry name" value="Thioesterase/thiol ester dehydrase-isomerase"/>
    <property type="match status" value="1"/>
</dbReference>
<name>A0A084SY59_9BACT</name>
<dbReference type="Gene3D" id="3.10.129.10">
    <property type="entry name" value="Hotdog Thioesterase"/>
    <property type="match status" value="1"/>
</dbReference>
<organism evidence="3 4">
    <name type="scientific">Archangium violaceum Cb vi76</name>
    <dbReference type="NCBI Taxonomy" id="1406225"/>
    <lineage>
        <taxon>Bacteria</taxon>
        <taxon>Pseudomonadati</taxon>
        <taxon>Myxococcota</taxon>
        <taxon>Myxococcia</taxon>
        <taxon>Myxococcales</taxon>
        <taxon>Cystobacterineae</taxon>
        <taxon>Archangiaceae</taxon>
        <taxon>Archangium</taxon>
    </lineage>
</organism>
<dbReference type="Pfam" id="PF13279">
    <property type="entry name" value="4HBT_2"/>
    <property type="match status" value="1"/>
</dbReference>
<proteinExistence type="inferred from homology"/>
<evidence type="ECO:0000256" key="2">
    <source>
        <dbReference type="ARBA" id="ARBA00022801"/>
    </source>
</evidence>
<accession>A0A084SY59</accession>
<gene>
    <name evidence="3" type="ORF">Q664_09420</name>
</gene>
<dbReference type="AlphaFoldDB" id="A0A084SY59"/>
<dbReference type="GO" id="GO:0016787">
    <property type="term" value="F:hydrolase activity"/>
    <property type="evidence" value="ECO:0007669"/>
    <property type="project" value="UniProtKB-KW"/>
</dbReference>
<dbReference type="RefSeq" id="WP_043392327.1">
    <property type="nucleotide sequence ID" value="NZ_JPMI01000055.1"/>
</dbReference>
<reference evidence="3 4" key="1">
    <citation type="submission" date="2014-07" db="EMBL/GenBank/DDBJ databases">
        <title>Draft Genome Sequence of Gephyronic Acid Producer, Cystobacter violaceus Strain Cb vi76.</title>
        <authorList>
            <person name="Stevens D.C."/>
            <person name="Young J."/>
            <person name="Carmichael R."/>
            <person name="Tan J."/>
            <person name="Taylor R.E."/>
        </authorList>
    </citation>
    <scope>NUCLEOTIDE SEQUENCE [LARGE SCALE GENOMIC DNA]</scope>
    <source>
        <strain evidence="3 4">Cb vi76</strain>
    </source>
</reference>
<evidence type="ECO:0000313" key="4">
    <source>
        <dbReference type="Proteomes" id="UP000028547"/>
    </source>
</evidence>
<dbReference type="InterPro" id="IPR029069">
    <property type="entry name" value="HotDog_dom_sf"/>
</dbReference>
<dbReference type="CDD" id="cd00586">
    <property type="entry name" value="4HBT"/>
    <property type="match status" value="1"/>
</dbReference>
<dbReference type="Proteomes" id="UP000028547">
    <property type="component" value="Unassembled WGS sequence"/>
</dbReference>
<dbReference type="InterPro" id="IPR008272">
    <property type="entry name" value="HB-CoA_thioesterase_AS"/>
</dbReference>
<dbReference type="EMBL" id="JPMI01000055">
    <property type="protein sequence ID" value="KFA93394.1"/>
    <property type="molecule type" value="Genomic_DNA"/>
</dbReference>
<protein>
    <submittedName>
        <fullName evidence="3">4-hydroxybenzoyl-CoA thioesterase</fullName>
    </submittedName>
</protein>
<comment type="caution">
    <text evidence="3">The sequence shown here is derived from an EMBL/GenBank/DDBJ whole genome shotgun (WGS) entry which is preliminary data.</text>
</comment>
<evidence type="ECO:0000256" key="1">
    <source>
        <dbReference type="ARBA" id="ARBA00005953"/>
    </source>
</evidence>
<dbReference type="PROSITE" id="PS01328">
    <property type="entry name" value="4HBCOA_THIOESTERASE"/>
    <property type="match status" value="1"/>
</dbReference>
<keyword evidence="2" id="KW-0378">Hydrolase</keyword>
<comment type="similarity">
    <text evidence="1">Belongs to the 4-hydroxybenzoyl-CoA thioesterase family.</text>
</comment>